<sequence>MHIIKTGKPTMVTTLQRLGTLSMFIGSILYITFLFEISTVPQIVSFQLVVSVSTLIVGSILSYGLREIDDRFLKALGINVYIIGTGYECKSAFVYCGTPLSYASCVLGGLLMMGGIILVYLKKGKPSESTICVQFYLGGLVSGLGAVIMVLDVVLKTWTSFRIHPESIDKVWIDMTIGALYLLNGTLLNYIRIMKTEGRVEPDVLFFSHDNIFDQIFY</sequence>
<comment type="caution">
    <text evidence="2">The sequence shown here is derived from an EMBL/GenBank/DDBJ whole genome shotgun (WGS) entry which is preliminary data.</text>
</comment>
<name>A0AAV2BXT4_9ARAC</name>
<evidence type="ECO:0000313" key="2">
    <source>
        <dbReference type="EMBL" id="CAL1300695.1"/>
    </source>
</evidence>
<keyword evidence="3" id="KW-1185">Reference proteome</keyword>
<reference evidence="2 3" key="1">
    <citation type="submission" date="2024-04" db="EMBL/GenBank/DDBJ databases">
        <authorList>
            <person name="Rising A."/>
            <person name="Reimegard J."/>
            <person name="Sonavane S."/>
            <person name="Akerstrom W."/>
            <person name="Nylinder S."/>
            <person name="Hedman E."/>
            <person name="Kallberg Y."/>
        </authorList>
    </citation>
    <scope>NUCLEOTIDE SEQUENCE [LARGE SCALE GENOMIC DNA]</scope>
</reference>
<dbReference type="EMBL" id="CAXIEN010000571">
    <property type="protein sequence ID" value="CAL1300695.1"/>
    <property type="molecule type" value="Genomic_DNA"/>
</dbReference>
<feature type="transmembrane region" description="Helical" evidence="1">
    <location>
        <begin position="46"/>
        <end position="65"/>
    </location>
</feature>
<keyword evidence="1" id="KW-0812">Transmembrane</keyword>
<evidence type="ECO:0008006" key="4">
    <source>
        <dbReference type="Google" id="ProtNLM"/>
    </source>
</evidence>
<feature type="transmembrane region" description="Helical" evidence="1">
    <location>
        <begin position="133"/>
        <end position="151"/>
    </location>
</feature>
<evidence type="ECO:0000313" key="3">
    <source>
        <dbReference type="Proteomes" id="UP001497382"/>
    </source>
</evidence>
<protein>
    <recommendedName>
        <fullName evidence="4">Transmembrane protein</fullName>
    </recommendedName>
</protein>
<feature type="transmembrane region" description="Helical" evidence="1">
    <location>
        <begin position="21"/>
        <end position="40"/>
    </location>
</feature>
<dbReference type="AlphaFoldDB" id="A0AAV2BXT4"/>
<dbReference type="Proteomes" id="UP001497382">
    <property type="component" value="Unassembled WGS sequence"/>
</dbReference>
<keyword evidence="1" id="KW-1133">Transmembrane helix</keyword>
<gene>
    <name evidence="2" type="ORF">LARSCL_LOCUS22072</name>
</gene>
<organism evidence="2 3">
    <name type="scientific">Larinioides sclopetarius</name>
    <dbReference type="NCBI Taxonomy" id="280406"/>
    <lineage>
        <taxon>Eukaryota</taxon>
        <taxon>Metazoa</taxon>
        <taxon>Ecdysozoa</taxon>
        <taxon>Arthropoda</taxon>
        <taxon>Chelicerata</taxon>
        <taxon>Arachnida</taxon>
        <taxon>Araneae</taxon>
        <taxon>Araneomorphae</taxon>
        <taxon>Entelegynae</taxon>
        <taxon>Araneoidea</taxon>
        <taxon>Araneidae</taxon>
        <taxon>Larinioides</taxon>
    </lineage>
</organism>
<feature type="transmembrane region" description="Helical" evidence="1">
    <location>
        <begin position="101"/>
        <end position="121"/>
    </location>
</feature>
<accession>A0AAV2BXT4</accession>
<feature type="transmembrane region" description="Helical" evidence="1">
    <location>
        <begin position="72"/>
        <end position="95"/>
    </location>
</feature>
<keyword evidence="1" id="KW-0472">Membrane</keyword>
<evidence type="ECO:0000256" key="1">
    <source>
        <dbReference type="SAM" id="Phobius"/>
    </source>
</evidence>
<proteinExistence type="predicted"/>
<feature type="transmembrane region" description="Helical" evidence="1">
    <location>
        <begin position="171"/>
        <end position="191"/>
    </location>
</feature>